<evidence type="ECO:0000313" key="5">
    <source>
        <dbReference type="Proteomes" id="UP000262004"/>
    </source>
</evidence>
<dbReference type="Gene3D" id="1.10.357.10">
    <property type="entry name" value="Tetracycline Repressor, domain 2"/>
    <property type="match status" value="1"/>
</dbReference>
<sequence length="207" mass="23400">MRQEVFEQLFDMNQPQNLPSKSLNRDAWIRAAIDLLAKEGIAGLRVERLAHRLGVTKGSFYWHFKDRRDLHLAVLEHWKAGRIADIDKQTRCPSGTEAEQLLHVIDVYSASRNPRGILIELAVREWARRDEAAAAVVSEVDAVRLDRARRLFLACGLDEATATARAALLYAYVYGMSLLLLPVASHELEAMRRQIAQWIAACPSRTA</sequence>
<accession>A0A2Z6DXW3</accession>
<dbReference type="PANTHER" id="PTHR30055">
    <property type="entry name" value="HTH-TYPE TRANSCRIPTIONAL REGULATOR RUTR"/>
    <property type="match status" value="1"/>
</dbReference>
<proteinExistence type="predicted"/>
<dbReference type="GO" id="GO:0003700">
    <property type="term" value="F:DNA-binding transcription factor activity"/>
    <property type="evidence" value="ECO:0007669"/>
    <property type="project" value="TreeGrafter"/>
</dbReference>
<name>A0A2Z6DXW3_HYDTE</name>
<dbReference type="Pfam" id="PF00440">
    <property type="entry name" value="TetR_N"/>
    <property type="match status" value="1"/>
</dbReference>
<gene>
    <name evidence="4" type="ORF">HPTL_1016</name>
</gene>
<dbReference type="InterPro" id="IPR009057">
    <property type="entry name" value="Homeodomain-like_sf"/>
</dbReference>
<evidence type="ECO:0000256" key="1">
    <source>
        <dbReference type="ARBA" id="ARBA00023125"/>
    </source>
</evidence>
<dbReference type="Proteomes" id="UP000262004">
    <property type="component" value="Chromosome"/>
</dbReference>
<dbReference type="InterPro" id="IPR050109">
    <property type="entry name" value="HTH-type_TetR-like_transc_reg"/>
</dbReference>
<protein>
    <submittedName>
        <fullName evidence="4">Transcriptional regulator, TetR family</fullName>
    </submittedName>
</protein>
<feature type="domain" description="HTH tetR-type" evidence="3">
    <location>
        <begin position="22"/>
        <end position="82"/>
    </location>
</feature>
<keyword evidence="1 2" id="KW-0238">DNA-binding</keyword>
<dbReference type="GO" id="GO:0000976">
    <property type="term" value="F:transcription cis-regulatory region binding"/>
    <property type="evidence" value="ECO:0007669"/>
    <property type="project" value="TreeGrafter"/>
</dbReference>
<evidence type="ECO:0000313" key="4">
    <source>
        <dbReference type="EMBL" id="BBD77280.1"/>
    </source>
</evidence>
<organism evidence="4 5">
    <name type="scientific">Hydrogenophilus thermoluteolus</name>
    <name type="common">Pseudomonas hydrogenothermophila</name>
    <dbReference type="NCBI Taxonomy" id="297"/>
    <lineage>
        <taxon>Bacteria</taxon>
        <taxon>Pseudomonadati</taxon>
        <taxon>Pseudomonadota</taxon>
        <taxon>Hydrogenophilia</taxon>
        <taxon>Hydrogenophilales</taxon>
        <taxon>Hydrogenophilaceae</taxon>
        <taxon>Hydrogenophilus</taxon>
    </lineage>
</organism>
<keyword evidence="5" id="KW-1185">Reference proteome</keyword>
<dbReference type="EMBL" id="AP018558">
    <property type="protein sequence ID" value="BBD77280.1"/>
    <property type="molecule type" value="Genomic_DNA"/>
</dbReference>
<dbReference type="KEGG" id="htl:HPTL_1016"/>
<evidence type="ECO:0000259" key="3">
    <source>
        <dbReference type="PROSITE" id="PS50977"/>
    </source>
</evidence>
<dbReference type="PROSITE" id="PS50977">
    <property type="entry name" value="HTH_TETR_2"/>
    <property type="match status" value="1"/>
</dbReference>
<dbReference type="PRINTS" id="PR00455">
    <property type="entry name" value="HTHTETR"/>
</dbReference>
<dbReference type="InterPro" id="IPR001647">
    <property type="entry name" value="HTH_TetR"/>
</dbReference>
<reference evidence="4 5" key="1">
    <citation type="submission" date="2018-04" db="EMBL/GenBank/DDBJ databases">
        <title>Complete genome sequence of Hydrogenophilus thermoluteolus TH-1.</title>
        <authorList>
            <person name="Arai H."/>
        </authorList>
    </citation>
    <scope>NUCLEOTIDE SEQUENCE [LARGE SCALE GENOMIC DNA]</scope>
    <source>
        <strain evidence="4 5">TH-1</strain>
    </source>
</reference>
<dbReference type="SUPFAM" id="SSF46689">
    <property type="entry name" value="Homeodomain-like"/>
    <property type="match status" value="1"/>
</dbReference>
<feature type="DNA-binding region" description="H-T-H motif" evidence="2">
    <location>
        <begin position="45"/>
        <end position="64"/>
    </location>
</feature>
<evidence type="ECO:0000256" key="2">
    <source>
        <dbReference type="PROSITE-ProRule" id="PRU00335"/>
    </source>
</evidence>
<dbReference type="PANTHER" id="PTHR30055:SF239">
    <property type="entry name" value="TRANSCRIPTIONAL REGULATORY PROTEIN"/>
    <property type="match status" value="1"/>
</dbReference>
<dbReference type="AlphaFoldDB" id="A0A2Z6DXW3"/>